<keyword evidence="15" id="KW-1185">Reference proteome</keyword>
<dbReference type="Pfam" id="PF00096">
    <property type="entry name" value="zf-C2H2"/>
    <property type="match status" value="2"/>
</dbReference>
<keyword evidence="9" id="KW-0804">Transcription</keyword>
<gene>
    <name evidence="14" type="ORF">ECPE_LOCUS7777</name>
</gene>
<dbReference type="EMBL" id="UZAN01045065">
    <property type="protein sequence ID" value="VDP81994.1"/>
    <property type="molecule type" value="Genomic_DNA"/>
</dbReference>
<feature type="domain" description="C2H2-type" evidence="13">
    <location>
        <begin position="111"/>
        <end position="135"/>
    </location>
</feature>
<protein>
    <submittedName>
        <fullName evidence="16">C2H2-type domain-containing protein</fullName>
    </submittedName>
</protein>
<dbReference type="SUPFAM" id="SSF57667">
    <property type="entry name" value="beta-beta-alpha zinc fingers"/>
    <property type="match status" value="1"/>
</dbReference>
<dbReference type="GO" id="GO:0005634">
    <property type="term" value="C:nucleus"/>
    <property type="evidence" value="ECO:0007669"/>
    <property type="project" value="UniProtKB-SubCell"/>
</dbReference>
<evidence type="ECO:0000259" key="13">
    <source>
        <dbReference type="PROSITE" id="PS50157"/>
    </source>
</evidence>
<feature type="region of interest" description="Disordered" evidence="12">
    <location>
        <begin position="299"/>
        <end position="320"/>
    </location>
</feature>
<sequence>MPQSESAMTHDFSNPLFSRFARSYWDHLHGSKQGKSLTESEANYRCTNLDTPYSSSPCQSKKSTLSNSLVLSGSVNDSILNPLFGGTLNNPVNRYSPPLNFSAFTSFDQNMICPICRKCFRFEKNLLRHLQKTHATGTGESVLKCKLCNYTTRHYSNMYVHIRTHTGDKPYSCSACGVSFTQGSSLKLHIRSRHEDNAKYFSLTRKPGKNNLTKLWTRVLKKDLPKYNSVMANTLLNRSKFWSRPDPIQLNPFGLVQSKLLPVDINLPGSNQFGWNSSTPASVMPTPFKSVNRLNYAQSSKSTQNHVQRNGTGSSVDGFETELPGLDVVRDTESSHTSARFVNRETADDIFRPAGWPMDRKRRVRRQKTEQTELSTVMDGDKAGNISCSVEGYQNNKAYMSYLTKTEGLSPRRDDSYVAPHLYNCERGQEISNRSVCRATVPADWIERESSALFSSPQPKASHYSRSDYVLHEKRDSEQSDFKHYPESGPRTAGLTQPLSNPDTTRQHY</sequence>
<feature type="compositionally biased region" description="Basic and acidic residues" evidence="12">
    <location>
        <begin position="472"/>
        <end position="486"/>
    </location>
</feature>
<evidence type="ECO:0000256" key="12">
    <source>
        <dbReference type="SAM" id="MobiDB-lite"/>
    </source>
</evidence>
<evidence type="ECO:0000256" key="5">
    <source>
        <dbReference type="ARBA" id="ARBA00022771"/>
    </source>
</evidence>
<accession>A0A183ALE2</accession>
<dbReference type="FunFam" id="3.30.160.60:FF:000097">
    <property type="entry name" value="Zinc finger protein"/>
    <property type="match status" value="1"/>
</dbReference>
<evidence type="ECO:0000313" key="14">
    <source>
        <dbReference type="EMBL" id="VDP81994.1"/>
    </source>
</evidence>
<feature type="compositionally biased region" description="Polar residues" evidence="12">
    <location>
        <begin position="494"/>
        <end position="509"/>
    </location>
</feature>
<reference evidence="16" key="1">
    <citation type="submission" date="2016-06" db="UniProtKB">
        <authorList>
            <consortium name="WormBaseParasite"/>
        </authorList>
    </citation>
    <scope>IDENTIFICATION</scope>
</reference>
<reference evidence="14 15" key="2">
    <citation type="submission" date="2018-11" db="EMBL/GenBank/DDBJ databases">
        <authorList>
            <consortium name="Pathogen Informatics"/>
        </authorList>
    </citation>
    <scope>NUCLEOTIDE SEQUENCE [LARGE SCALE GENOMIC DNA]</scope>
    <source>
        <strain evidence="14 15">Egypt</strain>
    </source>
</reference>
<dbReference type="InterPro" id="IPR050888">
    <property type="entry name" value="ZnF_C2H2-type_TF"/>
</dbReference>
<evidence type="ECO:0000256" key="9">
    <source>
        <dbReference type="ARBA" id="ARBA00023163"/>
    </source>
</evidence>
<keyword evidence="4" id="KW-0677">Repeat</keyword>
<dbReference type="PANTHER" id="PTHR24406">
    <property type="entry name" value="TRANSCRIPTIONAL REPRESSOR CTCFL-RELATED"/>
    <property type="match status" value="1"/>
</dbReference>
<keyword evidence="7" id="KW-0805">Transcription regulation</keyword>
<evidence type="ECO:0000256" key="3">
    <source>
        <dbReference type="ARBA" id="ARBA00022723"/>
    </source>
</evidence>
<evidence type="ECO:0000313" key="15">
    <source>
        <dbReference type="Proteomes" id="UP000272942"/>
    </source>
</evidence>
<evidence type="ECO:0000256" key="8">
    <source>
        <dbReference type="ARBA" id="ARBA00023125"/>
    </source>
</evidence>
<dbReference type="GO" id="GO:0008270">
    <property type="term" value="F:zinc ion binding"/>
    <property type="evidence" value="ECO:0007669"/>
    <property type="project" value="UniProtKB-KW"/>
</dbReference>
<dbReference type="Proteomes" id="UP000272942">
    <property type="component" value="Unassembled WGS sequence"/>
</dbReference>
<feature type="region of interest" description="Disordered" evidence="12">
    <location>
        <begin position="472"/>
        <end position="509"/>
    </location>
</feature>
<evidence type="ECO:0000256" key="11">
    <source>
        <dbReference type="PROSITE-ProRule" id="PRU00042"/>
    </source>
</evidence>
<evidence type="ECO:0000313" key="16">
    <source>
        <dbReference type="WBParaSite" id="ECPE_0000779601-mRNA-1"/>
    </source>
</evidence>
<evidence type="ECO:0000256" key="1">
    <source>
        <dbReference type="ARBA" id="ARBA00003767"/>
    </source>
</evidence>
<evidence type="ECO:0000256" key="6">
    <source>
        <dbReference type="ARBA" id="ARBA00022833"/>
    </source>
</evidence>
<dbReference type="PROSITE" id="PS00028">
    <property type="entry name" value="ZINC_FINGER_C2H2_1"/>
    <property type="match status" value="2"/>
</dbReference>
<dbReference type="Gene3D" id="3.30.160.60">
    <property type="entry name" value="Classic Zinc Finger"/>
    <property type="match status" value="2"/>
</dbReference>
<organism evidence="16">
    <name type="scientific">Echinostoma caproni</name>
    <dbReference type="NCBI Taxonomy" id="27848"/>
    <lineage>
        <taxon>Eukaryota</taxon>
        <taxon>Metazoa</taxon>
        <taxon>Spiralia</taxon>
        <taxon>Lophotrochozoa</taxon>
        <taxon>Platyhelminthes</taxon>
        <taxon>Trematoda</taxon>
        <taxon>Digenea</taxon>
        <taxon>Plagiorchiida</taxon>
        <taxon>Echinostomata</taxon>
        <taxon>Echinostomatoidea</taxon>
        <taxon>Echinostomatidae</taxon>
        <taxon>Echinostoma</taxon>
    </lineage>
</organism>
<feature type="domain" description="C2H2-type" evidence="13">
    <location>
        <begin position="171"/>
        <end position="199"/>
    </location>
</feature>
<evidence type="ECO:0000256" key="7">
    <source>
        <dbReference type="ARBA" id="ARBA00023015"/>
    </source>
</evidence>
<dbReference type="WBParaSite" id="ECPE_0000779601-mRNA-1">
    <property type="protein sequence ID" value="ECPE_0000779601-mRNA-1"/>
    <property type="gene ID" value="ECPE_0000779601"/>
</dbReference>
<keyword evidence="8" id="KW-0238">DNA-binding</keyword>
<dbReference type="InterPro" id="IPR013087">
    <property type="entry name" value="Znf_C2H2_type"/>
</dbReference>
<comment type="subcellular location">
    <subcellularLocation>
        <location evidence="2">Nucleus</location>
    </subcellularLocation>
</comment>
<feature type="domain" description="C2H2-type" evidence="13">
    <location>
        <begin position="143"/>
        <end position="170"/>
    </location>
</feature>
<dbReference type="InterPro" id="IPR036236">
    <property type="entry name" value="Znf_C2H2_sf"/>
</dbReference>
<keyword evidence="10" id="KW-0539">Nucleus</keyword>
<dbReference type="OrthoDB" id="9439903at2759"/>
<keyword evidence="5 11" id="KW-0863">Zinc-finger</keyword>
<comment type="function">
    <text evidence="1">May be involved in transcriptional regulation.</text>
</comment>
<name>A0A183ALE2_9TREM</name>
<keyword evidence="6" id="KW-0862">Zinc</keyword>
<evidence type="ECO:0000256" key="10">
    <source>
        <dbReference type="ARBA" id="ARBA00023242"/>
    </source>
</evidence>
<dbReference type="SMART" id="SM00355">
    <property type="entry name" value="ZnF_C2H2"/>
    <property type="match status" value="3"/>
</dbReference>
<dbReference type="PROSITE" id="PS50157">
    <property type="entry name" value="ZINC_FINGER_C2H2_2"/>
    <property type="match status" value="3"/>
</dbReference>
<keyword evidence="3" id="KW-0479">Metal-binding</keyword>
<dbReference type="GO" id="GO:0003677">
    <property type="term" value="F:DNA binding"/>
    <property type="evidence" value="ECO:0007669"/>
    <property type="project" value="UniProtKB-KW"/>
</dbReference>
<evidence type="ECO:0000256" key="4">
    <source>
        <dbReference type="ARBA" id="ARBA00022737"/>
    </source>
</evidence>
<evidence type="ECO:0000256" key="2">
    <source>
        <dbReference type="ARBA" id="ARBA00004123"/>
    </source>
</evidence>
<feature type="compositionally biased region" description="Polar residues" evidence="12">
    <location>
        <begin position="299"/>
        <end position="315"/>
    </location>
</feature>
<dbReference type="AlphaFoldDB" id="A0A183ALE2"/>
<proteinExistence type="predicted"/>